<dbReference type="RefSeq" id="WP_181053593.1">
    <property type="nucleotide sequence ID" value="NZ_JACDXJ010000001.1"/>
</dbReference>
<name>A0A838BT95_9HYPH</name>
<dbReference type="InterPro" id="IPR016166">
    <property type="entry name" value="FAD-bd_PCMH"/>
</dbReference>
<dbReference type="Gene3D" id="3.30.465.10">
    <property type="match status" value="1"/>
</dbReference>
<keyword evidence="4" id="KW-1185">Reference proteome</keyword>
<dbReference type="EMBL" id="JACDXJ010000001">
    <property type="protein sequence ID" value="MBA1158175.1"/>
    <property type="molecule type" value="Genomic_DNA"/>
</dbReference>
<dbReference type="PANTHER" id="PTHR43762:SF1">
    <property type="entry name" value="D-ARABINONO-1,4-LACTONE OXIDASE"/>
    <property type="match status" value="1"/>
</dbReference>
<dbReference type="Pfam" id="PF01565">
    <property type="entry name" value="FAD_binding_4"/>
    <property type="match status" value="1"/>
</dbReference>
<organism evidence="3 4">
    <name type="scientific">Microvirga mediterraneensis</name>
    <dbReference type="NCBI Taxonomy" id="2754695"/>
    <lineage>
        <taxon>Bacteria</taxon>
        <taxon>Pseudomonadati</taxon>
        <taxon>Pseudomonadota</taxon>
        <taxon>Alphaproteobacteria</taxon>
        <taxon>Hyphomicrobiales</taxon>
        <taxon>Methylobacteriaceae</taxon>
        <taxon>Microvirga</taxon>
    </lineage>
</organism>
<evidence type="ECO:0000256" key="1">
    <source>
        <dbReference type="ARBA" id="ARBA00022827"/>
    </source>
</evidence>
<evidence type="ECO:0000313" key="4">
    <source>
        <dbReference type="Proteomes" id="UP000572984"/>
    </source>
</evidence>
<dbReference type="PANTHER" id="PTHR43762">
    <property type="entry name" value="L-GULONOLACTONE OXIDASE"/>
    <property type="match status" value="1"/>
</dbReference>
<dbReference type="InterPro" id="IPR016169">
    <property type="entry name" value="FAD-bd_PCMH_sub2"/>
</dbReference>
<dbReference type="AlphaFoldDB" id="A0A838BT95"/>
<evidence type="ECO:0000259" key="2">
    <source>
        <dbReference type="PROSITE" id="PS51387"/>
    </source>
</evidence>
<sequence>MGDSIDMQDGRPTPDAALAQKCLRSFDGGVLCNVRTVKPESYRAISALGPGQTPFVPRGQGLSYAAASFGSSSTAIDMRSFDRVLDYDSDTGEVVVEAGMTLASLFEFLLRKGRYLPVQPGHGQISVGGCIAANVHGKNQARDGTFYDQVQQITLFHPRHGIVTVSREQSPTVFETTCGGYGLTGLILTARLRTRRIPGGTVTMKTSVADRPETGMEMISKAAASCDVAYSWHDMIGTAGSGLVVTGSFDEGPLETERRQRHRTISSEWRAAMPISVQTALVGRAVNTLYRILNGPGERKVHLREALFPAQGKEIYFRLFGRAGFHEYQAIVPVLQFPEYIAQVRASARKHRVPIVLASGKSFDGVSKLLRFTGAGTCFAINVPRTRTSLDFLAELDGIAIDLGCRPNIIKDARLPRSVVEATYPDYDRFKRLLSEWDPERMFRSELSERLGL</sequence>
<dbReference type="SUPFAM" id="SSF56176">
    <property type="entry name" value="FAD-binding/transporter-associated domain-like"/>
    <property type="match status" value="1"/>
</dbReference>
<gene>
    <name evidence="3" type="ORF">H0S73_18870</name>
</gene>
<evidence type="ECO:0000313" key="3">
    <source>
        <dbReference type="EMBL" id="MBA1158175.1"/>
    </source>
</evidence>
<protein>
    <submittedName>
        <fullName evidence="3">FAD-binding oxidoreductase</fullName>
    </submittedName>
</protein>
<proteinExistence type="predicted"/>
<dbReference type="InterPro" id="IPR010031">
    <property type="entry name" value="FAD_lactone_oxidase-like"/>
</dbReference>
<dbReference type="InterPro" id="IPR006094">
    <property type="entry name" value="Oxid_FAD_bind_N"/>
</dbReference>
<keyword evidence="1" id="KW-0274">FAD</keyword>
<dbReference type="PROSITE" id="PS51387">
    <property type="entry name" value="FAD_PCMH"/>
    <property type="match status" value="1"/>
</dbReference>
<dbReference type="GO" id="GO:0071949">
    <property type="term" value="F:FAD binding"/>
    <property type="evidence" value="ECO:0007669"/>
    <property type="project" value="InterPro"/>
</dbReference>
<dbReference type="InterPro" id="IPR036318">
    <property type="entry name" value="FAD-bd_PCMH-like_sf"/>
</dbReference>
<dbReference type="GO" id="GO:0016899">
    <property type="term" value="F:oxidoreductase activity, acting on the CH-OH group of donors, oxygen as acceptor"/>
    <property type="evidence" value="ECO:0007669"/>
    <property type="project" value="InterPro"/>
</dbReference>
<feature type="domain" description="FAD-binding PCMH-type" evidence="2">
    <location>
        <begin position="26"/>
        <end position="197"/>
    </location>
</feature>
<comment type="caution">
    <text evidence="3">The sequence shown here is derived from an EMBL/GenBank/DDBJ whole genome shotgun (WGS) entry which is preliminary data.</text>
</comment>
<dbReference type="Proteomes" id="UP000572984">
    <property type="component" value="Unassembled WGS sequence"/>
</dbReference>
<accession>A0A838BT95</accession>
<reference evidence="3 4" key="1">
    <citation type="submission" date="2020-07" db="EMBL/GenBank/DDBJ databases">
        <title>Draft genome and description of Microvirga mediterraneensis Marseille-Q2068 sp. nov.</title>
        <authorList>
            <person name="Boxberger M."/>
        </authorList>
    </citation>
    <scope>NUCLEOTIDE SEQUENCE [LARGE SCALE GENOMIC DNA]</scope>
    <source>
        <strain evidence="3 4">Marseille-Q2068</strain>
    </source>
</reference>
<keyword evidence="1" id="KW-0285">Flavoprotein</keyword>